<name>A0A0M9BR96_9BACL</name>
<keyword evidence="2" id="KW-1185">Reference proteome</keyword>
<dbReference type="PATRIC" id="fig|1705561.3.peg.2216"/>
<sequence length="140" mass="16017">MLQIVIDGIPHPFVPNSAHFVLPGQRVETVYLTDGEQIVYRIHIGIIPYDGQKESSVRLLTELGGSITFPDAQVQQLCEKIVDYWHTGDSTDRFASQAGFQDLLHLLFKKQNQHEIALERAREYMLHHLLGYNHGREPGR</sequence>
<reference evidence="1 2" key="1">
    <citation type="submission" date="2015-08" db="EMBL/GenBank/DDBJ databases">
        <title>Draft genome sequence of cellulolytic and xylanolytic Paenibacillus sp. A59, isolated from a decaying forest soil from Patagonia, Argentina.</title>
        <authorList>
            <person name="Ghio S."/>
            <person name="Caceres A.M."/>
            <person name="Talia P."/>
            <person name="Grasso D."/>
            <person name="Campos E."/>
        </authorList>
    </citation>
    <scope>NUCLEOTIDE SEQUENCE [LARGE SCALE GENOMIC DNA]</scope>
    <source>
        <strain evidence="1 2">A59</strain>
    </source>
</reference>
<organism evidence="1 2">
    <name type="scientific">Paenibacillus xylanivorans</name>
    <dbReference type="NCBI Taxonomy" id="1705561"/>
    <lineage>
        <taxon>Bacteria</taxon>
        <taxon>Bacillati</taxon>
        <taxon>Bacillota</taxon>
        <taxon>Bacilli</taxon>
        <taxon>Bacillales</taxon>
        <taxon>Paenibacillaceae</taxon>
        <taxon>Paenibacillus</taxon>
    </lineage>
</organism>
<comment type="caution">
    <text evidence="1">The sequence shown here is derived from an EMBL/GenBank/DDBJ whole genome shotgun (WGS) entry which is preliminary data.</text>
</comment>
<evidence type="ECO:0000313" key="2">
    <source>
        <dbReference type="Proteomes" id="UP000037688"/>
    </source>
</evidence>
<dbReference type="Proteomes" id="UP000037688">
    <property type="component" value="Unassembled WGS sequence"/>
</dbReference>
<protein>
    <submittedName>
        <fullName evidence="1">Uncharacterized protein</fullName>
    </submittedName>
</protein>
<proteinExistence type="predicted"/>
<gene>
    <name evidence="1" type="ORF">AMS66_11695</name>
</gene>
<accession>A0A0M9BR96</accession>
<evidence type="ECO:0000313" key="1">
    <source>
        <dbReference type="EMBL" id="KOY16512.1"/>
    </source>
</evidence>
<dbReference type="AlphaFoldDB" id="A0A0M9BR96"/>
<dbReference type="EMBL" id="LITU01000053">
    <property type="protein sequence ID" value="KOY16512.1"/>
    <property type="molecule type" value="Genomic_DNA"/>
</dbReference>